<sequence length="96" mass="10895">MAWRDIPDNLINSHAMPCHPKNYSFHPSHPSHPSAAIHAVHHHYHHYKGYGTVTLRTTTANHRHRHRIAPIAHRPSLIGPQSFQSIAARPNQNVTS</sequence>
<organism evidence="2 3">
    <name type="scientific">Aaosphaeria arxii CBS 175.79</name>
    <dbReference type="NCBI Taxonomy" id="1450172"/>
    <lineage>
        <taxon>Eukaryota</taxon>
        <taxon>Fungi</taxon>
        <taxon>Dikarya</taxon>
        <taxon>Ascomycota</taxon>
        <taxon>Pezizomycotina</taxon>
        <taxon>Dothideomycetes</taxon>
        <taxon>Pleosporomycetidae</taxon>
        <taxon>Pleosporales</taxon>
        <taxon>Pleosporales incertae sedis</taxon>
        <taxon>Aaosphaeria</taxon>
    </lineage>
</organism>
<evidence type="ECO:0000256" key="1">
    <source>
        <dbReference type="SAM" id="MobiDB-lite"/>
    </source>
</evidence>
<evidence type="ECO:0000313" key="2">
    <source>
        <dbReference type="EMBL" id="KAF2010541.1"/>
    </source>
</evidence>
<gene>
    <name evidence="2" type="ORF">BU24DRAFT_427657</name>
</gene>
<proteinExistence type="predicted"/>
<accession>A0A6A5XCC6</accession>
<name>A0A6A5XCC6_9PLEO</name>
<keyword evidence="3" id="KW-1185">Reference proteome</keyword>
<feature type="region of interest" description="Disordered" evidence="1">
    <location>
        <begin position="71"/>
        <end position="96"/>
    </location>
</feature>
<dbReference type="EMBL" id="ML978076">
    <property type="protein sequence ID" value="KAF2010541.1"/>
    <property type="molecule type" value="Genomic_DNA"/>
</dbReference>
<dbReference type="RefSeq" id="XP_033378880.1">
    <property type="nucleotide sequence ID" value="XM_033529270.1"/>
</dbReference>
<dbReference type="Proteomes" id="UP000799778">
    <property type="component" value="Unassembled WGS sequence"/>
</dbReference>
<protein>
    <submittedName>
        <fullName evidence="2">Uncharacterized protein</fullName>
    </submittedName>
</protein>
<dbReference type="GeneID" id="54286667"/>
<reference evidence="2" key="1">
    <citation type="journal article" date="2020" name="Stud. Mycol.">
        <title>101 Dothideomycetes genomes: a test case for predicting lifestyles and emergence of pathogens.</title>
        <authorList>
            <person name="Haridas S."/>
            <person name="Albert R."/>
            <person name="Binder M."/>
            <person name="Bloem J."/>
            <person name="Labutti K."/>
            <person name="Salamov A."/>
            <person name="Andreopoulos B."/>
            <person name="Baker S."/>
            <person name="Barry K."/>
            <person name="Bills G."/>
            <person name="Bluhm B."/>
            <person name="Cannon C."/>
            <person name="Castanera R."/>
            <person name="Culley D."/>
            <person name="Daum C."/>
            <person name="Ezra D."/>
            <person name="Gonzalez J."/>
            <person name="Henrissat B."/>
            <person name="Kuo A."/>
            <person name="Liang C."/>
            <person name="Lipzen A."/>
            <person name="Lutzoni F."/>
            <person name="Magnuson J."/>
            <person name="Mondo S."/>
            <person name="Nolan M."/>
            <person name="Ohm R."/>
            <person name="Pangilinan J."/>
            <person name="Park H.-J."/>
            <person name="Ramirez L."/>
            <person name="Alfaro M."/>
            <person name="Sun H."/>
            <person name="Tritt A."/>
            <person name="Yoshinaga Y."/>
            <person name="Zwiers L.-H."/>
            <person name="Turgeon B."/>
            <person name="Goodwin S."/>
            <person name="Spatafora J."/>
            <person name="Crous P."/>
            <person name="Grigoriev I."/>
        </authorList>
    </citation>
    <scope>NUCLEOTIDE SEQUENCE</scope>
    <source>
        <strain evidence="2">CBS 175.79</strain>
    </source>
</reference>
<dbReference type="AlphaFoldDB" id="A0A6A5XCC6"/>
<feature type="compositionally biased region" description="Polar residues" evidence="1">
    <location>
        <begin position="79"/>
        <end position="96"/>
    </location>
</feature>
<evidence type="ECO:0000313" key="3">
    <source>
        <dbReference type="Proteomes" id="UP000799778"/>
    </source>
</evidence>